<name>A0A8S5S9V8_9CAUD</name>
<protein>
    <submittedName>
        <fullName evidence="1">Uncharacterized protein</fullName>
    </submittedName>
</protein>
<sequence length="131" mass="15569">MNDKQFTDELFRRMYDLGYRKAEIENGTVFFYKNCGRISQWSDRVDMRSTCFTEENQRIDIAEYLGIVDWSKVKVDTPILVRNSNQKPWIKRYFASFKNDKVVTWDCGSTSWSNGDINETSEWMYAKLAEV</sequence>
<reference evidence="1" key="1">
    <citation type="journal article" date="2021" name="Proc. Natl. Acad. Sci. U.S.A.">
        <title>A Catalog of Tens of Thousands of Viruses from Human Metagenomes Reveals Hidden Associations with Chronic Diseases.</title>
        <authorList>
            <person name="Tisza M.J."/>
            <person name="Buck C.B."/>
        </authorList>
    </citation>
    <scope>NUCLEOTIDE SEQUENCE</scope>
    <source>
        <strain evidence="1">CtiVc2</strain>
    </source>
</reference>
<dbReference type="EMBL" id="BK032558">
    <property type="protein sequence ID" value="DAF47773.1"/>
    <property type="molecule type" value="Genomic_DNA"/>
</dbReference>
<evidence type="ECO:0000313" key="1">
    <source>
        <dbReference type="EMBL" id="DAF47773.1"/>
    </source>
</evidence>
<organism evidence="1">
    <name type="scientific">Podoviridae sp. ctiVc2</name>
    <dbReference type="NCBI Taxonomy" id="2827745"/>
    <lineage>
        <taxon>Viruses</taxon>
        <taxon>Duplodnaviria</taxon>
        <taxon>Heunggongvirae</taxon>
        <taxon>Uroviricota</taxon>
        <taxon>Caudoviricetes</taxon>
    </lineage>
</organism>
<proteinExistence type="predicted"/>
<accession>A0A8S5S9V8</accession>